<dbReference type="Pfam" id="PF00583">
    <property type="entry name" value="Acetyltransf_1"/>
    <property type="match status" value="1"/>
</dbReference>
<proteinExistence type="predicted"/>
<keyword evidence="3" id="KW-1185">Reference proteome</keyword>
<dbReference type="EMBL" id="JAPQKI010000004">
    <property type="protein sequence ID" value="KAJ5102628.1"/>
    <property type="molecule type" value="Genomic_DNA"/>
</dbReference>
<protein>
    <recommendedName>
        <fullName evidence="1">N-acetyltransferase domain-containing protein</fullName>
    </recommendedName>
</protein>
<reference evidence="2" key="1">
    <citation type="submission" date="2022-11" db="EMBL/GenBank/DDBJ databases">
        <authorList>
            <person name="Petersen C."/>
        </authorList>
    </citation>
    <scope>NUCLEOTIDE SEQUENCE</scope>
    <source>
        <strain evidence="2">IBT 30761</strain>
    </source>
</reference>
<organism evidence="2 3">
    <name type="scientific">Penicillium argentinense</name>
    <dbReference type="NCBI Taxonomy" id="1131581"/>
    <lineage>
        <taxon>Eukaryota</taxon>
        <taxon>Fungi</taxon>
        <taxon>Dikarya</taxon>
        <taxon>Ascomycota</taxon>
        <taxon>Pezizomycotina</taxon>
        <taxon>Eurotiomycetes</taxon>
        <taxon>Eurotiomycetidae</taxon>
        <taxon>Eurotiales</taxon>
        <taxon>Aspergillaceae</taxon>
        <taxon>Penicillium</taxon>
    </lineage>
</organism>
<dbReference type="OrthoDB" id="5689at2759"/>
<sequence>MIETTSNLAFSTAGTGDAGRIQQLIQSAFRAEDNREGWVADLALNSRFTVDIGHIEQTITQPESDFLIATDSNGKLVATVGVSKREPGYGRIFMLAVDQRSQCGGLGREVLTYAEKYCQQIWGISKLGLDALSTRQALISWYRRRGYLPTQETKPFPREMYPDLALPEDLCFVQFEKEIQETIAA</sequence>
<feature type="domain" description="N-acetyltransferase" evidence="1">
    <location>
        <begin position="8"/>
        <end position="167"/>
    </location>
</feature>
<dbReference type="RefSeq" id="XP_056476008.1">
    <property type="nucleotide sequence ID" value="XM_056615651.1"/>
</dbReference>
<dbReference type="SUPFAM" id="SSF55729">
    <property type="entry name" value="Acyl-CoA N-acyltransferases (Nat)"/>
    <property type="match status" value="1"/>
</dbReference>
<name>A0A9W9KEC7_9EURO</name>
<evidence type="ECO:0000259" key="1">
    <source>
        <dbReference type="PROSITE" id="PS51186"/>
    </source>
</evidence>
<dbReference type="Proteomes" id="UP001149074">
    <property type="component" value="Unassembled WGS sequence"/>
</dbReference>
<dbReference type="InterPro" id="IPR016181">
    <property type="entry name" value="Acyl_CoA_acyltransferase"/>
</dbReference>
<dbReference type="GeneID" id="81354630"/>
<evidence type="ECO:0000313" key="2">
    <source>
        <dbReference type="EMBL" id="KAJ5102628.1"/>
    </source>
</evidence>
<evidence type="ECO:0000313" key="3">
    <source>
        <dbReference type="Proteomes" id="UP001149074"/>
    </source>
</evidence>
<dbReference type="Gene3D" id="3.40.630.30">
    <property type="match status" value="1"/>
</dbReference>
<gene>
    <name evidence="2" type="ORF">N7532_003157</name>
</gene>
<accession>A0A9W9KEC7</accession>
<dbReference type="AlphaFoldDB" id="A0A9W9KEC7"/>
<reference evidence="2" key="2">
    <citation type="journal article" date="2023" name="IMA Fungus">
        <title>Comparative genomic study of the Penicillium genus elucidates a diverse pangenome and 15 lateral gene transfer events.</title>
        <authorList>
            <person name="Petersen C."/>
            <person name="Sorensen T."/>
            <person name="Nielsen M.R."/>
            <person name="Sondergaard T.E."/>
            <person name="Sorensen J.L."/>
            <person name="Fitzpatrick D.A."/>
            <person name="Frisvad J.C."/>
            <person name="Nielsen K.L."/>
        </authorList>
    </citation>
    <scope>NUCLEOTIDE SEQUENCE</scope>
    <source>
        <strain evidence="2">IBT 30761</strain>
    </source>
</reference>
<dbReference type="PROSITE" id="PS51186">
    <property type="entry name" value="GNAT"/>
    <property type="match status" value="1"/>
</dbReference>
<dbReference type="CDD" id="cd04301">
    <property type="entry name" value="NAT_SF"/>
    <property type="match status" value="1"/>
</dbReference>
<comment type="caution">
    <text evidence="2">The sequence shown here is derived from an EMBL/GenBank/DDBJ whole genome shotgun (WGS) entry which is preliminary data.</text>
</comment>
<dbReference type="InterPro" id="IPR000182">
    <property type="entry name" value="GNAT_dom"/>
</dbReference>
<dbReference type="GO" id="GO:0016747">
    <property type="term" value="F:acyltransferase activity, transferring groups other than amino-acyl groups"/>
    <property type="evidence" value="ECO:0007669"/>
    <property type="project" value="InterPro"/>
</dbReference>